<evidence type="ECO:0000256" key="3">
    <source>
        <dbReference type="ARBA" id="ARBA00022692"/>
    </source>
</evidence>
<organism evidence="8">
    <name type="scientific">Blautia glucerasea</name>
    <dbReference type="NCBI Taxonomy" id="536633"/>
    <lineage>
        <taxon>Bacteria</taxon>
        <taxon>Bacillati</taxon>
        <taxon>Bacillota</taxon>
        <taxon>Clostridia</taxon>
        <taxon>Lachnospirales</taxon>
        <taxon>Lachnospiraceae</taxon>
        <taxon>Blautia</taxon>
    </lineage>
</organism>
<dbReference type="PANTHER" id="PTHR33545:SF9">
    <property type="entry name" value="UPF0750 MEMBRANE PROTEIN YITE"/>
    <property type="match status" value="1"/>
</dbReference>
<feature type="transmembrane region" description="Helical" evidence="6">
    <location>
        <begin position="66"/>
        <end position="87"/>
    </location>
</feature>
<dbReference type="Gene3D" id="3.30.70.120">
    <property type="match status" value="1"/>
</dbReference>
<dbReference type="PANTHER" id="PTHR33545">
    <property type="entry name" value="UPF0750 MEMBRANE PROTEIN YITT-RELATED"/>
    <property type="match status" value="1"/>
</dbReference>
<feature type="transmembrane region" description="Helical" evidence="6">
    <location>
        <begin position="28"/>
        <end position="46"/>
    </location>
</feature>
<name>A0A6N2REI6_9FIRM</name>
<dbReference type="EMBL" id="CACRST010000007">
    <property type="protein sequence ID" value="VYS79392.1"/>
    <property type="molecule type" value="Genomic_DNA"/>
</dbReference>
<dbReference type="Pfam" id="PF10035">
    <property type="entry name" value="DUF2179"/>
    <property type="match status" value="1"/>
</dbReference>
<proteinExistence type="predicted"/>
<evidence type="ECO:0000259" key="7">
    <source>
        <dbReference type="Pfam" id="PF10035"/>
    </source>
</evidence>
<sequence length="298" mass="33116">MDDEEIIKESESFKMTPKNNTAHIVKETMILTGAIAIIAAAVYFFLVPSHTSVSSISGLGIVLENFIPLPLSAITMILNVVLLIIGFFTCGKEFGVKTVYTSILLPVFIGVFERIFPNCGSITGSQELDVICYILVVSVGLSILFNRNASSGGLDIVAKIMNKYLHMELGKAMSLSGMCVALSAALVYDKKTVVLSILGTYFNGMILDHFIFGQNVKRRVCIITKYEKELREFILHNLRSGATIYEAIGAYNMQKRNEIITIVDKGEYQKLMNFINTQDPDAFVTVYTVSDMRYRPKV</sequence>
<dbReference type="InterPro" id="IPR003740">
    <property type="entry name" value="YitT"/>
</dbReference>
<dbReference type="CDD" id="cd16380">
    <property type="entry name" value="YitT_C"/>
    <property type="match status" value="1"/>
</dbReference>
<keyword evidence="4 6" id="KW-1133">Transmembrane helix</keyword>
<feature type="transmembrane region" description="Helical" evidence="6">
    <location>
        <begin position="169"/>
        <end position="188"/>
    </location>
</feature>
<dbReference type="InterPro" id="IPR015867">
    <property type="entry name" value="N-reg_PII/ATP_PRibTrfase_C"/>
</dbReference>
<keyword evidence="2" id="KW-1003">Cell membrane</keyword>
<gene>
    <name evidence="8" type="ORF">BGLFYP119_00610</name>
</gene>
<evidence type="ECO:0000256" key="6">
    <source>
        <dbReference type="SAM" id="Phobius"/>
    </source>
</evidence>
<evidence type="ECO:0000256" key="2">
    <source>
        <dbReference type="ARBA" id="ARBA00022475"/>
    </source>
</evidence>
<dbReference type="PIRSF" id="PIRSF006483">
    <property type="entry name" value="Membrane_protein_YitT"/>
    <property type="match status" value="1"/>
</dbReference>
<feature type="transmembrane region" description="Helical" evidence="6">
    <location>
        <begin position="99"/>
        <end position="116"/>
    </location>
</feature>
<dbReference type="AlphaFoldDB" id="A0A6N2REI6"/>
<dbReference type="Pfam" id="PF02588">
    <property type="entry name" value="YitT_membrane"/>
    <property type="match status" value="1"/>
</dbReference>
<accession>A0A6N2REI6</accession>
<feature type="transmembrane region" description="Helical" evidence="6">
    <location>
        <begin position="128"/>
        <end position="148"/>
    </location>
</feature>
<feature type="transmembrane region" description="Helical" evidence="6">
    <location>
        <begin position="194"/>
        <end position="212"/>
    </location>
</feature>
<dbReference type="InterPro" id="IPR019264">
    <property type="entry name" value="DUF2179"/>
</dbReference>
<dbReference type="InterPro" id="IPR051461">
    <property type="entry name" value="UPF0750_membrane"/>
</dbReference>
<evidence type="ECO:0000256" key="5">
    <source>
        <dbReference type="ARBA" id="ARBA00023136"/>
    </source>
</evidence>
<reference evidence="8" key="1">
    <citation type="submission" date="2019-11" db="EMBL/GenBank/DDBJ databases">
        <authorList>
            <person name="Feng L."/>
        </authorList>
    </citation>
    <scope>NUCLEOTIDE SEQUENCE</scope>
    <source>
        <strain evidence="8">BgluceraseaLFYP119</strain>
    </source>
</reference>
<evidence type="ECO:0000313" key="8">
    <source>
        <dbReference type="EMBL" id="VYS79392.1"/>
    </source>
</evidence>
<keyword evidence="5 6" id="KW-0472">Membrane</keyword>
<comment type="subcellular location">
    <subcellularLocation>
        <location evidence="1">Cell membrane</location>
        <topology evidence="1">Multi-pass membrane protein</topology>
    </subcellularLocation>
</comment>
<feature type="domain" description="DUF2179" evidence="7">
    <location>
        <begin position="241"/>
        <end position="292"/>
    </location>
</feature>
<evidence type="ECO:0000256" key="1">
    <source>
        <dbReference type="ARBA" id="ARBA00004651"/>
    </source>
</evidence>
<dbReference type="GO" id="GO:0005886">
    <property type="term" value="C:plasma membrane"/>
    <property type="evidence" value="ECO:0007669"/>
    <property type="project" value="UniProtKB-SubCell"/>
</dbReference>
<keyword evidence="3 6" id="KW-0812">Transmembrane</keyword>
<evidence type="ECO:0000256" key="4">
    <source>
        <dbReference type="ARBA" id="ARBA00022989"/>
    </source>
</evidence>
<protein>
    <recommendedName>
        <fullName evidence="7">DUF2179 domain-containing protein</fullName>
    </recommendedName>
</protein>